<dbReference type="RefSeq" id="WP_206871269.1">
    <property type="nucleotide sequence ID" value="NZ_BMBA01000004.1"/>
</dbReference>
<dbReference type="Gene3D" id="3.20.20.370">
    <property type="entry name" value="Glycoside hydrolase/deacetylase"/>
    <property type="match status" value="1"/>
</dbReference>
<evidence type="ECO:0000259" key="2">
    <source>
        <dbReference type="PROSITE" id="PS51677"/>
    </source>
</evidence>
<feature type="transmembrane region" description="Helical" evidence="1">
    <location>
        <begin position="12"/>
        <end position="34"/>
    </location>
</feature>
<dbReference type="Pfam" id="PF01522">
    <property type="entry name" value="Polysacc_deac_1"/>
    <property type="match status" value="1"/>
</dbReference>
<dbReference type="SUPFAM" id="SSF88713">
    <property type="entry name" value="Glycoside hydrolase/deacetylase"/>
    <property type="match status" value="1"/>
</dbReference>
<proteinExistence type="predicted"/>
<dbReference type="InterPro" id="IPR050248">
    <property type="entry name" value="Polysacc_deacetylase_ArnD"/>
</dbReference>
<dbReference type="InterPro" id="IPR002509">
    <property type="entry name" value="NODB_dom"/>
</dbReference>
<protein>
    <submittedName>
        <fullName evidence="3">Polysaccharide deacetylase</fullName>
    </submittedName>
</protein>
<dbReference type="Proteomes" id="UP000663802">
    <property type="component" value="Unassembled WGS sequence"/>
</dbReference>
<reference evidence="3 4" key="1">
    <citation type="journal article" date="2021" name="Int. J. Syst. Evol. Microbiol.">
        <title>Clostridium zeae sp. nov., isolated from corn silage.</title>
        <authorList>
            <person name="Kobayashi H."/>
            <person name="Tanizawa Y."/>
            <person name="Yagura M."/>
            <person name="Sakamoto M."/>
            <person name="Ohkuma M."/>
            <person name="Tohno M."/>
        </authorList>
    </citation>
    <scope>NUCLEOTIDE SEQUENCE [LARGE SCALE GENOMIC DNA]</scope>
    <source>
        <strain evidence="3 4">CSC2</strain>
    </source>
</reference>
<organism evidence="3 4">
    <name type="scientific">Clostridium zeae</name>
    <dbReference type="NCBI Taxonomy" id="2759022"/>
    <lineage>
        <taxon>Bacteria</taxon>
        <taxon>Bacillati</taxon>
        <taxon>Bacillota</taxon>
        <taxon>Clostridia</taxon>
        <taxon>Eubacteriales</taxon>
        <taxon>Clostridiaceae</taxon>
        <taxon>Clostridium</taxon>
    </lineage>
</organism>
<gene>
    <name evidence="3" type="ORF">CSC2_35500</name>
</gene>
<dbReference type="EMBL" id="BMBA01000004">
    <property type="protein sequence ID" value="GFZ33024.1"/>
    <property type="molecule type" value="Genomic_DNA"/>
</dbReference>
<keyword evidence="1" id="KW-1133">Transmembrane helix</keyword>
<evidence type="ECO:0000313" key="3">
    <source>
        <dbReference type="EMBL" id="GFZ33024.1"/>
    </source>
</evidence>
<dbReference type="InterPro" id="IPR011330">
    <property type="entry name" value="Glyco_hydro/deAcase_b/a-brl"/>
</dbReference>
<dbReference type="PANTHER" id="PTHR10587:SF125">
    <property type="entry name" value="POLYSACCHARIDE DEACETYLASE YHEN-RELATED"/>
    <property type="match status" value="1"/>
</dbReference>
<comment type="caution">
    <text evidence="3">The sequence shown here is derived from an EMBL/GenBank/DDBJ whole genome shotgun (WGS) entry which is preliminary data.</text>
</comment>
<accession>A0ABQ1EE41</accession>
<evidence type="ECO:0000256" key="1">
    <source>
        <dbReference type="SAM" id="Phobius"/>
    </source>
</evidence>
<name>A0ABQ1EE41_9CLOT</name>
<keyword evidence="1" id="KW-0472">Membrane</keyword>
<dbReference type="PANTHER" id="PTHR10587">
    <property type="entry name" value="GLYCOSYL TRANSFERASE-RELATED"/>
    <property type="match status" value="1"/>
</dbReference>
<evidence type="ECO:0000313" key="4">
    <source>
        <dbReference type="Proteomes" id="UP000663802"/>
    </source>
</evidence>
<keyword evidence="1" id="KW-0812">Transmembrane</keyword>
<keyword evidence="4" id="KW-1185">Reference proteome</keyword>
<feature type="domain" description="NodB homology" evidence="2">
    <location>
        <begin position="112"/>
        <end position="309"/>
    </location>
</feature>
<dbReference type="PROSITE" id="PS51677">
    <property type="entry name" value="NODB"/>
    <property type="match status" value="1"/>
</dbReference>
<sequence>MRKKKSKKRRRIIRVMRSIVYLSIIITVGLLIAYKNMPKDVPKIEKVQVGSKVKMDNINSKKQLSDDSNKNTSNEINKVESSNKINIGNDGFDAGKVQDLLVKNTKIQDGKKIAFLTFDDGPSTTVTPKILKILKDNNVKATFFIVGKQLEESSKAKNILLDTYNQGHAIANHTYSHNYSKLYPHGTADITTYMEEVEKTNNLLKSVIGENFSTRVIRFPGGHASWKGTEGLDKILEEKSYKFIDWNALIGDAEGGNKTKEQLLARYHQTFTVQDKVVLLMHDTYGKESTADALQDIITDLKNKGYEFKTLK</sequence>
<dbReference type="CDD" id="cd10944">
    <property type="entry name" value="CE4_SmPgdA_like"/>
    <property type="match status" value="1"/>
</dbReference>